<accession>A0ABW0PTQ0</accession>
<dbReference type="InterPro" id="IPR036402">
    <property type="entry name" value="EF-Ts_dimer_sf"/>
</dbReference>
<evidence type="ECO:0000256" key="3">
    <source>
        <dbReference type="ARBA" id="ARBA00022768"/>
    </source>
</evidence>
<dbReference type="PROSITE" id="PS01127">
    <property type="entry name" value="EF_TS_2"/>
    <property type="match status" value="1"/>
</dbReference>
<comment type="subcellular location">
    <subcellularLocation>
        <location evidence="5 7">Cytoplasm</location>
    </subcellularLocation>
</comment>
<feature type="region of interest" description="Involved in Mg(2+) ion dislocation from EF-Tu" evidence="5">
    <location>
        <begin position="79"/>
        <end position="82"/>
    </location>
</feature>
<evidence type="ECO:0000256" key="4">
    <source>
        <dbReference type="ARBA" id="ARBA00022917"/>
    </source>
</evidence>
<proteinExistence type="inferred from homology"/>
<dbReference type="EMBL" id="JBHSML010000003">
    <property type="protein sequence ID" value="MFC5515713.1"/>
    <property type="molecule type" value="Genomic_DNA"/>
</dbReference>
<dbReference type="HAMAP" id="MF_00050">
    <property type="entry name" value="EF_Ts"/>
    <property type="match status" value="1"/>
</dbReference>
<dbReference type="Proteomes" id="UP001596150">
    <property type="component" value="Unassembled WGS sequence"/>
</dbReference>
<keyword evidence="10" id="KW-1185">Reference proteome</keyword>
<keyword evidence="4 5" id="KW-0648">Protein biosynthesis</keyword>
<dbReference type="InterPro" id="IPR001816">
    <property type="entry name" value="Transl_elong_EFTs/EF1B"/>
</dbReference>
<evidence type="ECO:0000256" key="1">
    <source>
        <dbReference type="ARBA" id="ARBA00005532"/>
    </source>
</evidence>
<sequence>MTISASMVKDLREKTGAGMMDCKAALIENGGDVEASIDWLRTKGLAKAAKKAGRVAAEGLVGVASEGTKAVVVEVNSETDFVARNAAFQEVVSSVAQAALGTDGSVAAVAAANYPGSDKTVEASITTAVATIGEHMNLRRSAAVTVTDGVVASYVHSAVAPNLGKIGVLVGLQSTGDKDKLVALGRQIAMHIAATNPLSVRSDELDAEVVARERAVYAETARESGKPEAIIEKMVEGRIRKFYEEVVLLSQAFVINPDLTVEKALQAAEADVGAPIELTTFVSFRLGEGVEKEESDFAAEVAAAAGTK</sequence>
<comment type="function">
    <text evidence="5 6">Associates with the EF-Tu.GDP complex and induces the exchange of GDP to GTP. It remains bound to the aminoacyl-tRNA.EF-Tu.GTP complex up to the GTP hydrolysis stage on the ribosome.</text>
</comment>
<keyword evidence="5" id="KW-0963">Cytoplasm</keyword>
<dbReference type="Gene3D" id="1.10.286.20">
    <property type="match status" value="1"/>
</dbReference>
<dbReference type="InterPro" id="IPR009060">
    <property type="entry name" value="UBA-like_sf"/>
</dbReference>
<comment type="similarity">
    <text evidence="1 5 6">Belongs to the EF-Ts family.</text>
</comment>
<dbReference type="NCBIfam" id="TIGR00116">
    <property type="entry name" value="tsf"/>
    <property type="match status" value="1"/>
</dbReference>
<dbReference type="InterPro" id="IPR014039">
    <property type="entry name" value="Transl_elong_EFTs/EF1B_dimer"/>
</dbReference>
<dbReference type="InterPro" id="IPR018101">
    <property type="entry name" value="Transl_elong_Ts_CS"/>
</dbReference>
<organism evidence="9 10">
    <name type="scientific">Kaistia terrae</name>
    <dbReference type="NCBI Taxonomy" id="537017"/>
    <lineage>
        <taxon>Bacteria</taxon>
        <taxon>Pseudomonadati</taxon>
        <taxon>Pseudomonadota</taxon>
        <taxon>Alphaproteobacteria</taxon>
        <taxon>Hyphomicrobiales</taxon>
        <taxon>Kaistiaceae</taxon>
        <taxon>Kaistia</taxon>
    </lineage>
</organism>
<protein>
    <recommendedName>
        <fullName evidence="2 5">Elongation factor Ts</fullName>
        <shortName evidence="5">EF-Ts</shortName>
    </recommendedName>
</protein>
<dbReference type="GO" id="GO:0003746">
    <property type="term" value="F:translation elongation factor activity"/>
    <property type="evidence" value="ECO:0007669"/>
    <property type="project" value="UniProtKB-KW"/>
</dbReference>
<dbReference type="Gene3D" id="3.30.479.20">
    <property type="entry name" value="Elongation factor Ts, dimerisation domain"/>
    <property type="match status" value="2"/>
</dbReference>
<name>A0ABW0PTQ0_9HYPH</name>
<dbReference type="RefSeq" id="WP_266342053.1">
    <property type="nucleotide sequence ID" value="NZ_JAPKNH010000001.1"/>
</dbReference>
<evidence type="ECO:0000313" key="9">
    <source>
        <dbReference type="EMBL" id="MFC5515713.1"/>
    </source>
</evidence>
<evidence type="ECO:0000256" key="6">
    <source>
        <dbReference type="RuleBase" id="RU000642"/>
    </source>
</evidence>
<evidence type="ECO:0000256" key="2">
    <source>
        <dbReference type="ARBA" id="ARBA00016956"/>
    </source>
</evidence>
<keyword evidence="3 5" id="KW-0251">Elongation factor</keyword>
<feature type="domain" description="Translation elongation factor EFTs/EF1B dimerisation" evidence="8">
    <location>
        <begin position="70"/>
        <end position="288"/>
    </location>
</feature>
<dbReference type="SUPFAM" id="SSF46934">
    <property type="entry name" value="UBA-like"/>
    <property type="match status" value="1"/>
</dbReference>
<evidence type="ECO:0000259" key="8">
    <source>
        <dbReference type="Pfam" id="PF00889"/>
    </source>
</evidence>
<reference evidence="10" key="1">
    <citation type="journal article" date="2019" name="Int. J. Syst. Evol. Microbiol.">
        <title>The Global Catalogue of Microorganisms (GCM) 10K type strain sequencing project: providing services to taxonomists for standard genome sequencing and annotation.</title>
        <authorList>
            <consortium name="The Broad Institute Genomics Platform"/>
            <consortium name="The Broad Institute Genome Sequencing Center for Infectious Disease"/>
            <person name="Wu L."/>
            <person name="Ma J."/>
        </authorList>
    </citation>
    <scope>NUCLEOTIDE SEQUENCE [LARGE SCALE GENOMIC DNA]</scope>
    <source>
        <strain evidence="10">KACC 12633</strain>
    </source>
</reference>
<dbReference type="Pfam" id="PF00889">
    <property type="entry name" value="EF_TS"/>
    <property type="match status" value="1"/>
</dbReference>
<evidence type="ECO:0000256" key="7">
    <source>
        <dbReference type="RuleBase" id="RU000643"/>
    </source>
</evidence>
<dbReference type="SUPFAM" id="SSF54713">
    <property type="entry name" value="Elongation factor Ts (EF-Ts), dimerisation domain"/>
    <property type="match status" value="2"/>
</dbReference>
<evidence type="ECO:0000313" key="10">
    <source>
        <dbReference type="Proteomes" id="UP001596150"/>
    </source>
</evidence>
<dbReference type="Gene3D" id="1.10.8.10">
    <property type="entry name" value="DNA helicase RuvA subunit, C-terminal domain"/>
    <property type="match status" value="1"/>
</dbReference>
<dbReference type="PANTHER" id="PTHR11741:SF0">
    <property type="entry name" value="ELONGATION FACTOR TS, MITOCHONDRIAL"/>
    <property type="match status" value="1"/>
</dbReference>
<comment type="caution">
    <text evidence="9">The sequence shown here is derived from an EMBL/GenBank/DDBJ whole genome shotgun (WGS) entry which is preliminary data.</text>
</comment>
<dbReference type="PANTHER" id="PTHR11741">
    <property type="entry name" value="ELONGATION FACTOR TS"/>
    <property type="match status" value="1"/>
</dbReference>
<dbReference type="CDD" id="cd14275">
    <property type="entry name" value="UBA_EF-Ts"/>
    <property type="match status" value="1"/>
</dbReference>
<evidence type="ECO:0000256" key="5">
    <source>
        <dbReference type="HAMAP-Rule" id="MF_00050"/>
    </source>
</evidence>
<gene>
    <name evidence="5 9" type="primary">tsf</name>
    <name evidence="9" type="ORF">ACFPP9_08015</name>
</gene>